<name>A0A150J776_9EURY</name>
<dbReference type="Gene3D" id="3.40.1010.10">
    <property type="entry name" value="Cobalt-precorrin-4 Transmethylase, Domain 1"/>
    <property type="match status" value="1"/>
</dbReference>
<keyword evidence="5 6" id="KW-0949">S-adenosyl-L-methionine</keyword>
<dbReference type="PATRIC" id="fig|1705409.3.peg.522"/>
<comment type="function">
    <text evidence="6">S-adenosyl-L-methionine-dependent methyltransferase that catalyzes the trimethylation of the amino group of the modified target histidine residue in translation elongation factor 2 (EF-2), to form an intermediate called diphthine. The three successive methylation reactions represent the second step of diphthamide biosynthesis.</text>
</comment>
<dbReference type="HAMAP" id="MF_01084">
    <property type="entry name" value="Diphthine_synth"/>
    <property type="match status" value="1"/>
</dbReference>
<dbReference type="NCBIfam" id="TIGR00522">
    <property type="entry name" value="dph5"/>
    <property type="match status" value="1"/>
</dbReference>
<dbReference type="Gene3D" id="3.30.950.10">
    <property type="entry name" value="Methyltransferase, Cobalt-precorrin-4 Transmethylase, Domain 2"/>
    <property type="match status" value="1"/>
</dbReference>
<dbReference type="Pfam" id="PF00590">
    <property type="entry name" value="TP_methylase"/>
    <property type="match status" value="1"/>
</dbReference>
<keyword evidence="4 6" id="KW-0808">Transferase</keyword>
<comment type="caution">
    <text evidence="9">The sequence shown here is derived from an EMBL/GenBank/DDBJ whole genome shotgun (WGS) entry which is preliminary data.</text>
</comment>
<feature type="binding site" evidence="6 7">
    <location>
        <position position="82"/>
    </location>
    <ligand>
        <name>S-adenosyl-L-methionine</name>
        <dbReference type="ChEBI" id="CHEBI:59789"/>
    </ligand>
</feature>
<dbReference type="InterPro" id="IPR004551">
    <property type="entry name" value="Dphthn_synthase"/>
</dbReference>
<feature type="binding site" evidence="6 7">
    <location>
        <position position="9"/>
    </location>
    <ligand>
        <name>S-adenosyl-L-methionine</name>
        <dbReference type="ChEBI" id="CHEBI:59789"/>
    </ligand>
</feature>
<feature type="binding site" evidence="6 7">
    <location>
        <position position="85"/>
    </location>
    <ligand>
        <name>S-adenosyl-L-methionine</name>
        <dbReference type="ChEBI" id="CHEBI:59789"/>
    </ligand>
</feature>
<feature type="binding site" evidence="6 7">
    <location>
        <position position="161"/>
    </location>
    <ligand>
        <name>S-adenosyl-L-methionine</name>
        <dbReference type="ChEBI" id="CHEBI:59789"/>
    </ligand>
</feature>
<protein>
    <recommendedName>
        <fullName evidence="6">Diphthine synthase</fullName>
        <ecNumber evidence="6">2.1.1.98</ecNumber>
    </recommendedName>
    <alternativeName>
        <fullName evidence="6">Diphthamide biosynthesis methyltransferase</fullName>
    </alternativeName>
</protein>
<dbReference type="InterPro" id="IPR014776">
    <property type="entry name" value="4pyrrole_Mease_sub2"/>
</dbReference>
<organism evidence="9 10">
    <name type="scientific">Candidatus Methanofastidiosum methylothiophilum</name>
    <dbReference type="NCBI Taxonomy" id="1705564"/>
    <lineage>
        <taxon>Archaea</taxon>
        <taxon>Methanobacteriati</taxon>
        <taxon>Methanobacteriota</taxon>
        <taxon>Stenosarchaea group</taxon>
        <taxon>Candidatus Methanofastidiosia</taxon>
        <taxon>Candidatus Methanofastidiosales</taxon>
        <taxon>Candidatus Methanofastidiosaceae</taxon>
        <taxon>Candidatus Methanofastidiosum</taxon>
    </lineage>
</organism>
<evidence type="ECO:0000313" key="9">
    <source>
        <dbReference type="EMBL" id="KYC52948.1"/>
    </source>
</evidence>
<dbReference type="CDD" id="cd11647">
    <property type="entry name" value="DHP5_DphB"/>
    <property type="match status" value="1"/>
</dbReference>
<evidence type="ECO:0000256" key="4">
    <source>
        <dbReference type="ARBA" id="ARBA00022679"/>
    </source>
</evidence>
<comment type="similarity">
    <text evidence="2 6">Belongs to the diphthine synthase family.</text>
</comment>
<feature type="binding site" evidence="6 7">
    <location>
        <begin position="110"/>
        <end position="111"/>
    </location>
    <ligand>
        <name>S-adenosyl-L-methionine</name>
        <dbReference type="ChEBI" id="CHEBI:59789"/>
    </ligand>
</feature>
<dbReference type="GO" id="GO:0032259">
    <property type="term" value="P:methylation"/>
    <property type="evidence" value="ECO:0007669"/>
    <property type="project" value="UniProtKB-KW"/>
</dbReference>
<dbReference type="InterPro" id="IPR000878">
    <property type="entry name" value="4pyrrol_Mease"/>
</dbReference>
<evidence type="ECO:0000256" key="6">
    <source>
        <dbReference type="HAMAP-Rule" id="MF_01084"/>
    </source>
</evidence>
<dbReference type="STRING" id="1705564.APG08_00295"/>
<comment type="subunit">
    <text evidence="6">Homodimer.</text>
</comment>
<dbReference type="PANTHER" id="PTHR10882">
    <property type="entry name" value="DIPHTHINE SYNTHASE"/>
    <property type="match status" value="1"/>
</dbReference>
<comment type="pathway">
    <text evidence="1 6">Protein modification; peptidyl-diphthamide biosynthesis.</text>
</comment>
<dbReference type="GO" id="GO:0004164">
    <property type="term" value="F:diphthine synthase activity"/>
    <property type="evidence" value="ECO:0007669"/>
    <property type="project" value="UniProtKB-UniRule"/>
</dbReference>
<dbReference type="GO" id="GO:0017183">
    <property type="term" value="P:protein histidyl modification to diphthamide"/>
    <property type="evidence" value="ECO:0007669"/>
    <property type="project" value="UniProtKB-UniRule"/>
</dbReference>
<evidence type="ECO:0000256" key="1">
    <source>
        <dbReference type="ARBA" id="ARBA00005156"/>
    </source>
</evidence>
<dbReference type="EC" id="2.1.1.98" evidence="6"/>
<gene>
    <name evidence="6 9" type="primary">dphB</name>
    <name evidence="9" type="ORF">AMQ22_00505</name>
</gene>
<dbReference type="UniPathway" id="UPA00559"/>
<dbReference type="PANTHER" id="PTHR10882:SF0">
    <property type="entry name" value="DIPHTHINE METHYL ESTER SYNTHASE"/>
    <property type="match status" value="1"/>
</dbReference>
<evidence type="ECO:0000256" key="7">
    <source>
        <dbReference type="PIRSR" id="PIRSR036432-1"/>
    </source>
</evidence>
<dbReference type="PIRSF" id="PIRSF036432">
    <property type="entry name" value="Diphthine_synth"/>
    <property type="match status" value="1"/>
</dbReference>
<feature type="domain" description="Tetrapyrrole methylase" evidence="8">
    <location>
        <begin position="1"/>
        <end position="214"/>
    </location>
</feature>
<proteinExistence type="inferred from homology"/>
<dbReference type="InterPro" id="IPR014777">
    <property type="entry name" value="4pyrrole_Mease_sub1"/>
</dbReference>
<evidence type="ECO:0000313" key="10">
    <source>
        <dbReference type="Proteomes" id="UP000075398"/>
    </source>
</evidence>
<reference evidence="9 10" key="1">
    <citation type="journal article" date="2016" name="ISME J.">
        <title>Chasing the elusive Euryarchaeota class WSA2: genomes reveal a uniquely fastidious methyl-reducing methanogen.</title>
        <authorList>
            <person name="Nobu M.K."/>
            <person name="Narihiro T."/>
            <person name="Kuroda K."/>
            <person name="Mei R."/>
            <person name="Liu W.T."/>
        </authorList>
    </citation>
    <scope>NUCLEOTIDE SEQUENCE [LARGE SCALE GENOMIC DNA]</scope>
    <source>
        <strain evidence="9">U1lsi0528_Bin055</strain>
    </source>
</reference>
<dbReference type="AlphaFoldDB" id="A0A150J776"/>
<keyword evidence="3 6" id="KW-0489">Methyltransferase</keyword>
<evidence type="ECO:0000256" key="2">
    <source>
        <dbReference type="ARBA" id="ARBA00006729"/>
    </source>
</evidence>
<evidence type="ECO:0000256" key="5">
    <source>
        <dbReference type="ARBA" id="ARBA00022691"/>
    </source>
</evidence>
<feature type="binding site" evidence="6 7">
    <location>
        <position position="226"/>
    </location>
    <ligand>
        <name>S-adenosyl-L-methionine</name>
        <dbReference type="ChEBI" id="CHEBI:59789"/>
    </ligand>
</feature>
<evidence type="ECO:0000256" key="3">
    <source>
        <dbReference type="ARBA" id="ARBA00022603"/>
    </source>
</evidence>
<accession>A0A150J776</accession>
<sequence length="255" mass="29535">MLYLIGLGLSEKDLSLKAFELLNNIKNIYVDTYTNYFDFDLLWLEKALNKKVIPLSREDIEKIPTFLEIAKSEDVALLVSGDPLVATTHTDILLRAMKNGVQTKIFHASSIYSAIAETGLHIYRFGKTASIPYPEENYFPRSFYDVVIENKERNLHTMLLLDVKREKNLFMNPKEAIDILIKIDEDRKIKEIIIISRISHDTQRILYGDIYELAKFDNEFYGLPPHTLVVPADLHFAEEEYLLSLAEIYKNSKNK</sequence>
<evidence type="ECO:0000259" key="8">
    <source>
        <dbReference type="Pfam" id="PF00590"/>
    </source>
</evidence>
<dbReference type="InterPro" id="IPR035996">
    <property type="entry name" value="4pyrrol_Methylase_sf"/>
</dbReference>
<dbReference type="SUPFAM" id="SSF53790">
    <property type="entry name" value="Tetrapyrrole methylase"/>
    <property type="match status" value="1"/>
</dbReference>
<dbReference type="EMBL" id="LNGC01000013">
    <property type="protein sequence ID" value="KYC52948.1"/>
    <property type="molecule type" value="Genomic_DNA"/>
</dbReference>
<comment type="caution">
    <text evidence="6">Lacks conserved residue(s) required for the propagation of feature annotation.</text>
</comment>
<comment type="catalytic activity">
    <reaction evidence="6">
        <text>2-[(3S)-amino-3-carboxypropyl]-L-histidyl-[translation elongation factor 2] + 3 S-adenosyl-L-methionine = diphthine-[translation elongation factor 2] + 3 S-adenosyl-L-homocysteine + 3 H(+)</text>
        <dbReference type="Rhea" id="RHEA:36415"/>
        <dbReference type="Rhea" id="RHEA-COMP:9749"/>
        <dbReference type="Rhea" id="RHEA-COMP:10172"/>
        <dbReference type="ChEBI" id="CHEBI:15378"/>
        <dbReference type="ChEBI" id="CHEBI:57856"/>
        <dbReference type="ChEBI" id="CHEBI:59789"/>
        <dbReference type="ChEBI" id="CHEBI:73995"/>
        <dbReference type="ChEBI" id="CHEBI:82696"/>
        <dbReference type="EC" id="2.1.1.98"/>
    </reaction>
</comment>
<dbReference type="Proteomes" id="UP000075398">
    <property type="component" value="Unassembled WGS sequence"/>
</dbReference>